<dbReference type="EMBL" id="CAJNAP010000001">
    <property type="protein sequence ID" value="CAE6486523.1"/>
    <property type="molecule type" value="Genomic_DNA"/>
</dbReference>
<dbReference type="InterPro" id="IPR036271">
    <property type="entry name" value="Tet_transcr_reg_TetR-rel_C_sf"/>
</dbReference>
<evidence type="ECO:0000313" key="2">
    <source>
        <dbReference type="EMBL" id="CAE6486523.1"/>
    </source>
</evidence>
<comment type="caution">
    <text evidence="2">The sequence shown here is derived from an EMBL/GenBank/DDBJ whole genome shotgun (WGS) entry which is preliminary data.</text>
</comment>
<dbReference type="InterPro" id="IPR009057">
    <property type="entry name" value="Homeodomain-like_sf"/>
</dbReference>
<dbReference type="AlphaFoldDB" id="A0A8H8YZ89"/>
<organism evidence="2 3">
    <name type="scientific">Nitrosomonas nitrosa</name>
    <dbReference type="NCBI Taxonomy" id="52442"/>
    <lineage>
        <taxon>Bacteria</taxon>
        <taxon>Pseudomonadati</taxon>
        <taxon>Pseudomonadota</taxon>
        <taxon>Betaproteobacteria</taxon>
        <taxon>Nitrosomonadales</taxon>
        <taxon>Nitrosomonadaceae</taxon>
        <taxon>Nitrosomonas</taxon>
    </lineage>
</organism>
<feature type="domain" description="COQ9 C-terminal" evidence="1">
    <location>
        <begin position="168"/>
        <end position="203"/>
    </location>
</feature>
<gene>
    <name evidence="2" type="ORF">NMYAN_10421</name>
</gene>
<dbReference type="SUPFAM" id="SSF46689">
    <property type="entry name" value="Homeodomain-like"/>
    <property type="match status" value="1"/>
</dbReference>
<proteinExistence type="predicted"/>
<reference evidence="2" key="1">
    <citation type="submission" date="2021-02" db="EMBL/GenBank/DDBJ databases">
        <authorList>
            <person name="Han P."/>
        </authorList>
    </citation>
    <scope>NUCLEOTIDE SEQUENCE</scope>
    <source>
        <strain evidence="2">Nitrosomonas nitrosa 18-3D</strain>
    </source>
</reference>
<dbReference type="RefSeq" id="WP_239654062.1">
    <property type="nucleotide sequence ID" value="NZ_CAJNAP010000001.1"/>
</dbReference>
<evidence type="ECO:0000259" key="1">
    <source>
        <dbReference type="Pfam" id="PF08511"/>
    </source>
</evidence>
<sequence>MSPLIGVIREKKIYEEVMMAEKDTMRDAIVDAAVAIGARTSWEAVRLYDVAAELDISLEDIRSYFREKEDLVDAWFDRADGVMLKQAEVADFIELAPQQRIHCLIMAWLDALAAQRKVTRQMILAKMEPGHIHIQVPAVMRISRTVQWIREAAQRDATFLRRALEESVLTTIYLMTFFFWMRDESPGSSHTRRFLDRNLSLAMWVGQAVYGEEKPSATRTPPHQIYLPAHVPTKEPIPK</sequence>
<evidence type="ECO:0000313" key="3">
    <source>
        <dbReference type="Proteomes" id="UP000601736"/>
    </source>
</evidence>
<dbReference type="InterPro" id="IPR013718">
    <property type="entry name" value="COQ9_C"/>
</dbReference>
<protein>
    <submittedName>
        <fullName evidence="2">TetR family transcriptional regulator</fullName>
    </submittedName>
</protein>
<dbReference type="Gene3D" id="1.10.357.10">
    <property type="entry name" value="Tetracycline Repressor, domain 2"/>
    <property type="match status" value="1"/>
</dbReference>
<name>A0A8H8YZ89_9PROT</name>
<accession>A0A8H8YZ89</accession>
<dbReference type="Pfam" id="PF08511">
    <property type="entry name" value="COQ9"/>
    <property type="match status" value="1"/>
</dbReference>
<dbReference type="SUPFAM" id="SSF48498">
    <property type="entry name" value="Tetracyclin repressor-like, C-terminal domain"/>
    <property type="match status" value="1"/>
</dbReference>
<dbReference type="Proteomes" id="UP000601736">
    <property type="component" value="Unassembled WGS sequence"/>
</dbReference>